<keyword evidence="2" id="KW-1185">Reference proteome</keyword>
<evidence type="ECO:0000313" key="1">
    <source>
        <dbReference type="EMBL" id="KAH0938310.1"/>
    </source>
</evidence>
<dbReference type="EMBL" id="JAGKQM010000002">
    <property type="protein sequence ID" value="KAH0938310.1"/>
    <property type="molecule type" value="Genomic_DNA"/>
</dbReference>
<dbReference type="Proteomes" id="UP000824890">
    <property type="component" value="Unassembled WGS sequence"/>
</dbReference>
<sequence length="161" mass="17808">MDNLNYGLPSIDNNFLNCHGCTTKDVLVTSTYVHINCGSKFAKNASYLSTMCPRILLSGPAENISKSTCEIYIGAKLIILDSLILLGGSTAKEANFTKGSSWRGRLHVHVKRAVHLDDITGGSRLTSQTVKKYQLQPLKVTPSKQVWSFSFHFFVAFCFTL</sequence>
<name>A0ABQ8E9L7_BRANA</name>
<gene>
    <name evidence="1" type="ORF">HID58_005771</name>
</gene>
<comment type="caution">
    <text evidence="1">The sequence shown here is derived from an EMBL/GenBank/DDBJ whole genome shotgun (WGS) entry which is preliminary data.</text>
</comment>
<evidence type="ECO:0000313" key="2">
    <source>
        <dbReference type="Proteomes" id="UP000824890"/>
    </source>
</evidence>
<reference evidence="1 2" key="1">
    <citation type="submission" date="2021-05" db="EMBL/GenBank/DDBJ databases">
        <title>Genome Assembly of Synthetic Allotetraploid Brassica napus Reveals Homoeologous Exchanges between Subgenomes.</title>
        <authorList>
            <person name="Davis J.T."/>
        </authorList>
    </citation>
    <scope>NUCLEOTIDE SEQUENCE [LARGE SCALE GENOMIC DNA]</scope>
    <source>
        <strain evidence="2">cv. Da-Ae</strain>
        <tissue evidence="1">Seedling</tissue>
    </source>
</reference>
<proteinExistence type="predicted"/>
<protein>
    <submittedName>
        <fullName evidence="1">Uncharacterized protein</fullName>
    </submittedName>
</protein>
<accession>A0ABQ8E9L7</accession>
<organism evidence="1 2">
    <name type="scientific">Brassica napus</name>
    <name type="common">Rape</name>
    <dbReference type="NCBI Taxonomy" id="3708"/>
    <lineage>
        <taxon>Eukaryota</taxon>
        <taxon>Viridiplantae</taxon>
        <taxon>Streptophyta</taxon>
        <taxon>Embryophyta</taxon>
        <taxon>Tracheophyta</taxon>
        <taxon>Spermatophyta</taxon>
        <taxon>Magnoliopsida</taxon>
        <taxon>eudicotyledons</taxon>
        <taxon>Gunneridae</taxon>
        <taxon>Pentapetalae</taxon>
        <taxon>rosids</taxon>
        <taxon>malvids</taxon>
        <taxon>Brassicales</taxon>
        <taxon>Brassicaceae</taxon>
        <taxon>Brassiceae</taxon>
        <taxon>Brassica</taxon>
    </lineage>
</organism>